<dbReference type="AlphaFoldDB" id="A0A9P5Y9Q8"/>
<gene>
    <name evidence="6" type="ORF">BDZ94DRAFT_1320733</name>
</gene>
<dbReference type="GO" id="GO:0005634">
    <property type="term" value="C:nucleus"/>
    <property type="evidence" value="ECO:0007669"/>
    <property type="project" value="UniProtKB-SubCell"/>
</dbReference>
<feature type="compositionally biased region" description="Low complexity" evidence="4">
    <location>
        <begin position="426"/>
        <end position="435"/>
    </location>
</feature>
<evidence type="ECO:0000256" key="1">
    <source>
        <dbReference type="ARBA" id="ARBA00004123"/>
    </source>
</evidence>
<dbReference type="Pfam" id="PF24245">
    <property type="entry name" value="INO80F"/>
    <property type="match status" value="1"/>
</dbReference>
<keyword evidence="7" id="KW-1185">Reference proteome</keyword>
<evidence type="ECO:0000313" key="7">
    <source>
        <dbReference type="Proteomes" id="UP000807353"/>
    </source>
</evidence>
<comment type="caution">
    <text evidence="6">The sequence shown here is derived from an EMBL/GenBank/DDBJ whole genome shotgun (WGS) entry which is preliminary data.</text>
</comment>
<feature type="compositionally biased region" description="Basic and acidic residues" evidence="4">
    <location>
        <begin position="562"/>
        <end position="575"/>
    </location>
</feature>
<feature type="compositionally biased region" description="Basic and acidic residues" evidence="4">
    <location>
        <begin position="453"/>
        <end position="468"/>
    </location>
</feature>
<feature type="domain" description="INO80 complex subunit F" evidence="5">
    <location>
        <begin position="40"/>
        <end position="86"/>
    </location>
</feature>
<feature type="compositionally biased region" description="Basic and acidic residues" evidence="4">
    <location>
        <begin position="483"/>
        <end position="497"/>
    </location>
</feature>
<feature type="compositionally biased region" description="Basic residues" evidence="4">
    <location>
        <begin position="230"/>
        <end position="253"/>
    </location>
</feature>
<proteinExistence type="predicted"/>
<evidence type="ECO:0000256" key="2">
    <source>
        <dbReference type="ARBA" id="ARBA00023242"/>
    </source>
</evidence>
<accession>A0A9P5Y9Q8</accession>
<feature type="compositionally biased region" description="Basic and acidic residues" evidence="4">
    <location>
        <begin position="514"/>
        <end position="525"/>
    </location>
</feature>
<reference evidence="6" key="1">
    <citation type="submission" date="2020-11" db="EMBL/GenBank/DDBJ databases">
        <authorList>
            <consortium name="DOE Joint Genome Institute"/>
            <person name="Ahrendt S."/>
            <person name="Riley R."/>
            <person name="Andreopoulos W."/>
            <person name="Labutti K."/>
            <person name="Pangilinan J."/>
            <person name="Ruiz-Duenas F.J."/>
            <person name="Barrasa J.M."/>
            <person name="Sanchez-Garcia M."/>
            <person name="Camarero S."/>
            <person name="Miyauchi S."/>
            <person name="Serrano A."/>
            <person name="Linde D."/>
            <person name="Babiker R."/>
            <person name="Drula E."/>
            <person name="Ayuso-Fernandez I."/>
            <person name="Pacheco R."/>
            <person name="Padilla G."/>
            <person name="Ferreira P."/>
            <person name="Barriuso J."/>
            <person name="Kellner H."/>
            <person name="Castanera R."/>
            <person name="Alfaro M."/>
            <person name="Ramirez L."/>
            <person name="Pisabarro A.G."/>
            <person name="Kuo A."/>
            <person name="Tritt A."/>
            <person name="Lipzen A."/>
            <person name="He G."/>
            <person name="Yan M."/>
            <person name="Ng V."/>
            <person name="Cullen D."/>
            <person name="Martin F."/>
            <person name="Rosso M.-N."/>
            <person name="Henrissat B."/>
            <person name="Hibbett D."/>
            <person name="Martinez A.T."/>
            <person name="Grigoriev I.V."/>
        </authorList>
    </citation>
    <scope>NUCLEOTIDE SEQUENCE</scope>
    <source>
        <strain evidence="6">CBS 247.69</strain>
    </source>
</reference>
<feature type="compositionally biased region" description="Pro residues" evidence="4">
    <location>
        <begin position="1"/>
        <end position="16"/>
    </location>
</feature>
<feature type="compositionally biased region" description="Basic and acidic residues" evidence="4">
    <location>
        <begin position="344"/>
        <end position="380"/>
    </location>
</feature>
<comment type="subcellular location">
    <subcellularLocation>
        <location evidence="1">Nucleus</location>
    </subcellularLocation>
</comment>
<feature type="region of interest" description="Disordered" evidence="4">
    <location>
        <begin position="86"/>
        <end position="274"/>
    </location>
</feature>
<protein>
    <recommendedName>
        <fullName evidence="5">INO80 complex subunit F domain-containing protein</fullName>
    </recommendedName>
</protein>
<evidence type="ECO:0000259" key="5">
    <source>
        <dbReference type="Pfam" id="PF24245"/>
    </source>
</evidence>
<sequence>MSTQPSPGPSTQPPQPSISSRQKQKPYTIGIAAGAEDAKYQAKYKDLKRKVKDIEADNDKLHYKVLQAKRSIQRMKLERAVLYERLSTGPPSPDVHDRHAYTPATHVAPGPPMHQSSSRSHSASHHRRDAREFPPSMESERMLAEYVRPQDNPRVPPGADSRTGMPPMGPGMAPSHHLSGMHSPPRRVSGGPPLESQRSLPHLAHIPAVQHMEPSRGHAHSRSHASPILHHSHSGSSHHRARSHSSSRSRARHAAGQPYHPGHPHSQQYPENLPPVQHVLSPLLSERERERPRRHDLHEIPTSHIDRHGRQSMVQHSPPIHPAEARSSGRMHHHQRTGPGTYLNREDHYDRHRDVDTERERERDWDRERSRDLGRGREPNPSHFLSPQTTHRSRQPVERGDYQEHHVSSRTREEQTYYHDAPAPAGYSMMSRSGSPGSGSGSGSGIGAGDMPSRPDSRTQYYEPDRSRSFRLRPVNQPTEDAEFVHEGGRSISRDRGGGGGGNFPLPEQSHSSLETRKRTRHDMEIDSENDVADGPPGGGVYSSGRPAEDRGSKRYHREHRRSVDNQEDSRMGPP</sequence>
<keyword evidence="3" id="KW-0175">Coiled coil</keyword>
<feature type="compositionally biased region" description="Basic and acidic residues" evidence="4">
    <location>
        <begin position="395"/>
        <end position="417"/>
    </location>
</feature>
<feature type="compositionally biased region" description="Basic and acidic residues" evidence="4">
    <location>
        <begin position="286"/>
        <end position="309"/>
    </location>
</feature>
<evidence type="ECO:0000256" key="3">
    <source>
        <dbReference type="SAM" id="Coils"/>
    </source>
</evidence>
<dbReference type="InterPro" id="IPR056513">
    <property type="entry name" value="INO80F"/>
</dbReference>
<dbReference type="OrthoDB" id="10070927at2759"/>
<evidence type="ECO:0000256" key="4">
    <source>
        <dbReference type="SAM" id="MobiDB-lite"/>
    </source>
</evidence>
<keyword evidence="2" id="KW-0539">Nucleus</keyword>
<dbReference type="Proteomes" id="UP000807353">
    <property type="component" value="Unassembled WGS sequence"/>
</dbReference>
<evidence type="ECO:0000313" key="6">
    <source>
        <dbReference type="EMBL" id="KAF9464863.1"/>
    </source>
</evidence>
<name>A0A9P5Y9Q8_9AGAR</name>
<organism evidence="6 7">
    <name type="scientific">Collybia nuda</name>
    <dbReference type="NCBI Taxonomy" id="64659"/>
    <lineage>
        <taxon>Eukaryota</taxon>
        <taxon>Fungi</taxon>
        <taxon>Dikarya</taxon>
        <taxon>Basidiomycota</taxon>
        <taxon>Agaricomycotina</taxon>
        <taxon>Agaricomycetes</taxon>
        <taxon>Agaricomycetidae</taxon>
        <taxon>Agaricales</taxon>
        <taxon>Tricholomatineae</taxon>
        <taxon>Clitocybaceae</taxon>
        <taxon>Collybia</taxon>
    </lineage>
</organism>
<feature type="coiled-coil region" evidence="3">
    <location>
        <begin position="37"/>
        <end position="64"/>
    </location>
</feature>
<feature type="region of interest" description="Disordered" evidence="4">
    <location>
        <begin position="286"/>
        <end position="575"/>
    </location>
</feature>
<dbReference type="EMBL" id="MU150251">
    <property type="protein sequence ID" value="KAF9464863.1"/>
    <property type="molecule type" value="Genomic_DNA"/>
</dbReference>
<feature type="region of interest" description="Disordered" evidence="4">
    <location>
        <begin position="1"/>
        <end position="27"/>
    </location>
</feature>
<feature type="compositionally biased region" description="Gly residues" evidence="4">
    <location>
        <begin position="436"/>
        <end position="448"/>
    </location>
</feature>